<reference evidence="10 11" key="1">
    <citation type="submission" date="2019-07" db="EMBL/GenBank/DDBJ databases">
        <title>Genome sequencing of lignin-degrading bacterial isolates.</title>
        <authorList>
            <person name="Gladden J."/>
        </authorList>
    </citation>
    <scope>NUCLEOTIDE SEQUENCE [LARGE SCALE GENOMIC DNA]</scope>
    <source>
        <strain evidence="10 11">J19</strain>
    </source>
</reference>
<dbReference type="Pfam" id="PF00664">
    <property type="entry name" value="ABC_membrane"/>
    <property type="match status" value="1"/>
</dbReference>
<name>A0A562DL25_9GAMM</name>
<dbReference type="PANTHER" id="PTHR24221:SF654">
    <property type="entry name" value="ATP-BINDING CASSETTE SUB-FAMILY B MEMBER 6"/>
    <property type="match status" value="1"/>
</dbReference>
<dbReference type="GO" id="GO:0005886">
    <property type="term" value="C:plasma membrane"/>
    <property type="evidence" value="ECO:0007669"/>
    <property type="project" value="UniProtKB-SubCell"/>
</dbReference>
<dbReference type="SMART" id="SM00382">
    <property type="entry name" value="AAA"/>
    <property type="match status" value="1"/>
</dbReference>
<evidence type="ECO:0000256" key="3">
    <source>
        <dbReference type="ARBA" id="ARBA00022741"/>
    </source>
</evidence>
<dbReference type="Pfam" id="PF00005">
    <property type="entry name" value="ABC_tran"/>
    <property type="match status" value="1"/>
</dbReference>
<dbReference type="GO" id="GO:0034775">
    <property type="term" value="P:glutathione transmembrane transport"/>
    <property type="evidence" value="ECO:0007669"/>
    <property type="project" value="InterPro"/>
</dbReference>
<dbReference type="InterPro" id="IPR003593">
    <property type="entry name" value="AAA+_ATPase"/>
</dbReference>
<keyword evidence="4 10" id="KW-0067">ATP-binding</keyword>
<dbReference type="RefSeq" id="WP_028914704.1">
    <property type="nucleotide sequence ID" value="NZ_VLJS01000056.1"/>
</dbReference>
<dbReference type="GO" id="GO:0140359">
    <property type="term" value="F:ABC-type transporter activity"/>
    <property type="evidence" value="ECO:0007669"/>
    <property type="project" value="InterPro"/>
</dbReference>
<gene>
    <name evidence="10" type="ORF">L613_002800000020</name>
</gene>
<feature type="transmembrane region" description="Helical" evidence="7">
    <location>
        <begin position="165"/>
        <end position="186"/>
    </location>
</feature>
<evidence type="ECO:0000256" key="1">
    <source>
        <dbReference type="ARBA" id="ARBA00004651"/>
    </source>
</evidence>
<keyword evidence="6 7" id="KW-0472">Membrane</keyword>
<feature type="transmembrane region" description="Helical" evidence="7">
    <location>
        <begin position="244"/>
        <end position="269"/>
    </location>
</feature>
<evidence type="ECO:0000313" key="10">
    <source>
        <dbReference type="EMBL" id="TWH10315.1"/>
    </source>
</evidence>
<dbReference type="PANTHER" id="PTHR24221">
    <property type="entry name" value="ATP-BINDING CASSETTE SUB-FAMILY B"/>
    <property type="match status" value="1"/>
</dbReference>
<dbReference type="InterPro" id="IPR036640">
    <property type="entry name" value="ABC1_TM_sf"/>
</dbReference>
<dbReference type="InterPro" id="IPR039421">
    <property type="entry name" value="Type_1_exporter"/>
</dbReference>
<proteinExistence type="predicted"/>
<dbReference type="NCBIfam" id="TIGR02868">
    <property type="entry name" value="CydC"/>
    <property type="match status" value="1"/>
</dbReference>
<feature type="transmembrane region" description="Helical" evidence="7">
    <location>
        <begin position="20"/>
        <end position="37"/>
    </location>
</feature>
<evidence type="ECO:0000256" key="2">
    <source>
        <dbReference type="ARBA" id="ARBA00022692"/>
    </source>
</evidence>
<dbReference type="GO" id="GO:0045454">
    <property type="term" value="P:cell redox homeostasis"/>
    <property type="evidence" value="ECO:0007669"/>
    <property type="project" value="InterPro"/>
</dbReference>
<dbReference type="SUPFAM" id="SSF90123">
    <property type="entry name" value="ABC transporter transmembrane region"/>
    <property type="match status" value="1"/>
</dbReference>
<dbReference type="InterPro" id="IPR011527">
    <property type="entry name" value="ABC1_TM_dom"/>
</dbReference>
<comment type="subcellular location">
    <subcellularLocation>
        <location evidence="1">Cell membrane</location>
        <topology evidence="1">Multi-pass membrane protein</topology>
    </subcellularLocation>
</comment>
<feature type="domain" description="ABC transporter" evidence="8">
    <location>
        <begin position="339"/>
        <end position="553"/>
    </location>
</feature>
<feature type="domain" description="ABC transmembrane type-1" evidence="9">
    <location>
        <begin position="21"/>
        <end position="306"/>
    </location>
</feature>
<dbReference type="Proteomes" id="UP000321583">
    <property type="component" value="Unassembled WGS sequence"/>
</dbReference>
<dbReference type="InterPro" id="IPR027417">
    <property type="entry name" value="P-loop_NTPase"/>
</dbReference>
<dbReference type="Gene3D" id="3.40.50.300">
    <property type="entry name" value="P-loop containing nucleotide triphosphate hydrolases"/>
    <property type="match status" value="1"/>
</dbReference>
<sequence>MSRHEDPLQPFPPGRRARMAAVVAVLLATMLAGTALLGLAGGFITACALAAGAASGFNFFSPSAGIRALTFARIASRYFEKLLGHDAMLRLARDLRSWFFRRALPLAPARLGRMRTGALMARLLDDIAQVEGRLVRALGPLLAMLGLGLAAVAWAAWILPEAGLVLAAAMLLLGPASALPVAWDGLRREARDVRLQERLRVRVHEGIEGAADLAAMGATRAWAARVDAAAARLARAGRQRQRRVSAAAMGMSLVGAATLLAMLALSLQAAHAGRIGAVEAAALGFATLALLETWAGAGLAWQALLAGQASARRLHALVAQPPAVGDPPRPVPVPERGALHLEEVCFAHPDGRALLDGLDLRLRPGERVVVAGDSGSGKSTLLALVLRVLEPQAGRIAWAGIDLRRFHQADWHARLAWAPQDAPVFAGSVRANLRMGDPQAGEAAMWRALEALRLDARVRAAGGLDCEAGEGGALLSGGEARRLALARALLRPGPLLLLDEPLEGLDVDAAEALLLDLERALGRRSLLLVSHAPVPAALPWRRLRLEQGRLQEV</sequence>
<feature type="transmembrane region" description="Helical" evidence="7">
    <location>
        <begin position="43"/>
        <end position="60"/>
    </location>
</feature>
<keyword evidence="5 7" id="KW-1133">Transmembrane helix</keyword>
<dbReference type="PROSITE" id="PS00211">
    <property type="entry name" value="ABC_TRANSPORTER_1"/>
    <property type="match status" value="1"/>
</dbReference>
<evidence type="ECO:0000259" key="8">
    <source>
        <dbReference type="PROSITE" id="PS50893"/>
    </source>
</evidence>
<feature type="transmembrane region" description="Helical" evidence="7">
    <location>
        <begin position="141"/>
        <end position="159"/>
    </location>
</feature>
<dbReference type="PROSITE" id="PS50929">
    <property type="entry name" value="ABC_TM1F"/>
    <property type="match status" value="1"/>
</dbReference>
<dbReference type="OrthoDB" id="9802264at2"/>
<accession>A0A562DL25</accession>
<dbReference type="InterPro" id="IPR003439">
    <property type="entry name" value="ABC_transporter-like_ATP-bd"/>
</dbReference>
<dbReference type="SUPFAM" id="SSF52540">
    <property type="entry name" value="P-loop containing nucleoside triphosphate hydrolases"/>
    <property type="match status" value="1"/>
</dbReference>
<organism evidence="10 11">
    <name type="scientific">Pseudoxanthomonas taiwanensis J19</name>
    <dbReference type="NCBI Taxonomy" id="935569"/>
    <lineage>
        <taxon>Bacteria</taxon>
        <taxon>Pseudomonadati</taxon>
        <taxon>Pseudomonadota</taxon>
        <taxon>Gammaproteobacteria</taxon>
        <taxon>Lysobacterales</taxon>
        <taxon>Lysobacteraceae</taxon>
        <taxon>Pseudoxanthomonas</taxon>
    </lineage>
</organism>
<evidence type="ECO:0000256" key="7">
    <source>
        <dbReference type="SAM" id="Phobius"/>
    </source>
</evidence>
<keyword evidence="3" id="KW-0547">Nucleotide-binding</keyword>
<keyword evidence="11" id="KW-1185">Reference proteome</keyword>
<evidence type="ECO:0000256" key="5">
    <source>
        <dbReference type="ARBA" id="ARBA00022989"/>
    </source>
</evidence>
<evidence type="ECO:0000256" key="6">
    <source>
        <dbReference type="ARBA" id="ARBA00023136"/>
    </source>
</evidence>
<dbReference type="AlphaFoldDB" id="A0A562DL25"/>
<dbReference type="Gene3D" id="1.20.1560.10">
    <property type="entry name" value="ABC transporter type 1, transmembrane domain"/>
    <property type="match status" value="1"/>
</dbReference>
<dbReference type="PROSITE" id="PS50893">
    <property type="entry name" value="ABC_TRANSPORTER_2"/>
    <property type="match status" value="1"/>
</dbReference>
<dbReference type="GO" id="GO:0034040">
    <property type="term" value="F:ATPase-coupled lipid transmembrane transporter activity"/>
    <property type="evidence" value="ECO:0007669"/>
    <property type="project" value="TreeGrafter"/>
</dbReference>
<evidence type="ECO:0000259" key="9">
    <source>
        <dbReference type="PROSITE" id="PS50929"/>
    </source>
</evidence>
<evidence type="ECO:0000256" key="4">
    <source>
        <dbReference type="ARBA" id="ARBA00022840"/>
    </source>
</evidence>
<keyword evidence="2 7" id="KW-0812">Transmembrane</keyword>
<evidence type="ECO:0000313" key="11">
    <source>
        <dbReference type="Proteomes" id="UP000321583"/>
    </source>
</evidence>
<dbReference type="GO" id="GO:0005524">
    <property type="term" value="F:ATP binding"/>
    <property type="evidence" value="ECO:0007669"/>
    <property type="project" value="UniProtKB-KW"/>
</dbReference>
<comment type="caution">
    <text evidence="10">The sequence shown here is derived from an EMBL/GenBank/DDBJ whole genome shotgun (WGS) entry which is preliminary data.</text>
</comment>
<dbReference type="EMBL" id="VLJS01000056">
    <property type="protein sequence ID" value="TWH10315.1"/>
    <property type="molecule type" value="Genomic_DNA"/>
</dbReference>
<protein>
    <submittedName>
        <fullName evidence="10">ATP-binding cassette subfamily C protein CydC</fullName>
    </submittedName>
</protein>
<dbReference type="InterPro" id="IPR017871">
    <property type="entry name" value="ABC_transporter-like_CS"/>
</dbReference>
<dbReference type="GO" id="GO:0016887">
    <property type="term" value="F:ATP hydrolysis activity"/>
    <property type="evidence" value="ECO:0007669"/>
    <property type="project" value="InterPro"/>
</dbReference>
<dbReference type="InterPro" id="IPR014223">
    <property type="entry name" value="ABC_CydC/D"/>
</dbReference>